<name>A0AAD6TU25_9AGAR</name>
<keyword evidence="2" id="KW-1185">Reference proteome</keyword>
<organism evidence="1 2">
    <name type="scientific">Mycena belliarum</name>
    <dbReference type="NCBI Taxonomy" id="1033014"/>
    <lineage>
        <taxon>Eukaryota</taxon>
        <taxon>Fungi</taxon>
        <taxon>Dikarya</taxon>
        <taxon>Basidiomycota</taxon>
        <taxon>Agaricomycotina</taxon>
        <taxon>Agaricomycetes</taxon>
        <taxon>Agaricomycetidae</taxon>
        <taxon>Agaricales</taxon>
        <taxon>Marasmiineae</taxon>
        <taxon>Mycenaceae</taxon>
        <taxon>Mycena</taxon>
    </lineage>
</organism>
<gene>
    <name evidence="1" type="ORF">B0H15DRAFT_757808</name>
</gene>
<evidence type="ECO:0000313" key="2">
    <source>
        <dbReference type="Proteomes" id="UP001222325"/>
    </source>
</evidence>
<sequence length="82" mass="8977">ETGCYLLVAGAPRNQGSGAIHYISTAMRQEALTEAKDMLNTFQTTIGAIKRARRQEALALTQDLIKVEAEKAKLEASEQEAR</sequence>
<accession>A0AAD6TU25</accession>
<evidence type="ECO:0000313" key="1">
    <source>
        <dbReference type="EMBL" id="KAJ7076554.1"/>
    </source>
</evidence>
<reference evidence="1" key="1">
    <citation type="submission" date="2023-03" db="EMBL/GenBank/DDBJ databases">
        <title>Massive genome expansion in bonnet fungi (Mycena s.s.) driven by repeated elements and novel gene families across ecological guilds.</title>
        <authorList>
            <consortium name="Lawrence Berkeley National Laboratory"/>
            <person name="Harder C.B."/>
            <person name="Miyauchi S."/>
            <person name="Viragh M."/>
            <person name="Kuo A."/>
            <person name="Thoen E."/>
            <person name="Andreopoulos B."/>
            <person name="Lu D."/>
            <person name="Skrede I."/>
            <person name="Drula E."/>
            <person name="Henrissat B."/>
            <person name="Morin E."/>
            <person name="Kohler A."/>
            <person name="Barry K."/>
            <person name="LaButti K."/>
            <person name="Morin E."/>
            <person name="Salamov A."/>
            <person name="Lipzen A."/>
            <person name="Mereny Z."/>
            <person name="Hegedus B."/>
            <person name="Baldrian P."/>
            <person name="Stursova M."/>
            <person name="Weitz H."/>
            <person name="Taylor A."/>
            <person name="Grigoriev I.V."/>
            <person name="Nagy L.G."/>
            <person name="Martin F."/>
            <person name="Kauserud H."/>
        </authorList>
    </citation>
    <scope>NUCLEOTIDE SEQUENCE</scope>
    <source>
        <strain evidence="1">CBHHK173m</strain>
    </source>
</reference>
<dbReference type="AlphaFoldDB" id="A0AAD6TU25"/>
<dbReference type="EMBL" id="JARJCN010000080">
    <property type="protein sequence ID" value="KAJ7076554.1"/>
    <property type="molecule type" value="Genomic_DNA"/>
</dbReference>
<comment type="caution">
    <text evidence="1">The sequence shown here is derived from an EMBL/GenBank/DDBJ whole genome shotgun (WGS) entry which is preliminary data.</text>
</comment>
<feature type="non-terminal residue" evidence="1">
    <location>
        <position position="1"/>
    </location>
</feature>
<dbReference type="Proteomes" id="UP001222325">
    <property type="component" value="Unassembled WGS sequence"/>
</dbReference>
<protein>
    <submittedName>
        <fullName evidence="1">Uncharacterized protein</fullName>
    </submittedName>
</protein>
<proteinExistence type="predicted"/>
<feature type="non-terminal residue" evidence="1">
    <location>
        <position position="82"/>
    </location>
</feature>